<reference evidence="1 2" key="1">
    <citation type="submission" date="2020-08" db="EMBL/GenBank/DDBJ databases">
        <title>Genomic Encyclopedia of Type Strains, Phase IV (KMG-IV): sequencing the most valuable type-strain genomes for metagenomic binning, comparative biology and taxonomic classification.</title>
        <authorList>
            <person name="Goeker M."/>
        </authorList>
    </citation>
    <scope>NUCLEOTIDE SEQUENCE [LARGE SCALE GENOMIC DNA]</scope>
    <source>
        <strain evidence="1 2">DSM 12141</strain>
    </source>
</reference>
<dbReference type="RefSeq" id="WP_276808529.1">
    <property type="nucleotide sequence ID" value="NZ_JACHIB010000001.1"/>
</dbReference>
<evidence type="ECO:0000313" key="2">
    <source>
        <dbReference type="Proteomes" id="UP000541136"/>
    </source>
</evidence>
<protein>
    <submittedName>
        <fullName evidence="1">Uncharacterized protein</fullName>
    </submittedName>
</protein>
<comment type="caution">
    <text evidence="1">The sequence shown here is derived from an EMBL/GenBank/DDBJ whole genome shotgun (WGS) entry which is preliminary data.</text>
</comment>
<evidence type="ECO:0000313" key="1">
    <source>
        <dbReference type="EMBL" id="MBB6082059.1"/>
    </source>
</evidence>
<organism evidence="1 2">
    <name type="scientific">Castellaniella defragrans</name>
    <name type="common">Alcaligenes defragrans</name>
    <dbReference type="NCBI Taxonomy" id="75697"/>
    <lineage>
        <taxon>Bacteria</taxon>
        <taxon>Pseudomonadati</taxon>
        <taxon>Pseudomonadota</taxon>
        <taxon>Betaproteobacteria</taxon>
        <taxon>Burkholderiales</taxon>
        <taxon>Alcaligenaceae</taxon>
        <taxon>Castellaniella</taxon>
    </lineage>
</organism>
<dbReference type="EMBL" id="JACHIB010000001">
    <property type="protein sequence ID" value="MBB6082059.1"/>
    <property type="molecule type" value="Genomic_DNA"/>
</dbReference>
<dbReference type="Proteomes" id="UP000541136">
    <property type="component" value="Unassembled WGS sequence"/>
</dbReference>
<proteinExistence type="predicted"/>
<sequence>MAFQGAGPAGLAGRLVYNAGFGPHFSALFSAIGPAFPVDA</sequence>
<accession>A0A7W9TJW4</accession>
<name>A0A7W9TJW4_CASDE</name>
<dbReference type="AlphaFoldDB" id="A0A7W9TJW4"/>
<gene>
    <name evidence="1" type="ORF">HNR28_000077</name>
</gene>